<comment type="similarity">
    <text evidence="3">Belongs to the ERGIC family.</text>
</comment>
<keyword evidence="5" id="KW-0853">WD repeat</keyword>
<dbReference type="InterPro" id="IPR001680">
    <property type="entry name" value="WD40_rpt"/>
</dbReference>
<dbReference type="InterPro" id="IPR056157">
    <property type="entry name" value="TPR_IFT80_172_dom"/>
</dbReference>
<dbReference type="Pfam" id="PF07970">
    <property type="entry name" value="COPIIcoated_ERV"/>
    <property type="match status" value="1"/>
</dbReference>
<dbReference type="Pfam" id="PF13850">
    <property type="entry name" value="ERGIC_N"/>
    <property type="match status" value="1"/>
</dbReference>
<dbReference type="OrthoDB" id="2186662at2759"/>
<evidence type="ECO:0000256" key="4">
    <source>
        <dbReference type="ARBA" id="ARBA00022473"/>
    </source>
</evidence>
<feature type="domain" description="Endoplasmic reticulum vesicle transporter C-terminal" evidence="12">
    <location>
        <begin position="1897"/>
        <end position="2112"/>
    </location>
</feature>
<dbReference type="Gene3D" id="1.25.40.470">
    <property type="match status" value="3"/>
</dbReference>
<gene>
    <name evidence="16" type="ORF">CTOB1V02_LOCUS1066</name>
</gene>
<dbReference type="PANTHER" id="PTHR15722">
    <property type="entry name" value="IFT140/172-RELATED"/>
    <property type="match status" value="1"/>
</dbReference>
<protein>
    <recommendedName>
        <fullName evidence="11">Intraflagellar transport protein 172 homolog</fullName>
    </recommendedName>
</protein>
<dbReference type="InterPro" id="IPR011990">
    <property type="entry name" value="TPR-like_helical_dom_sf"/>
</dbReference>
<evidence type="ECO:0000259" key="12">
    <source>
        <dbReference type="Pfam" id="PF07970"/>
    </source>
</evidence>
<dbReference type="InterPro" id="IPR012936">
    <property type="entry name" value="Erv_C"/>
</dbReference>
<feature type="domain" description="IFT80/172/WDR35 TPR" evidence="14">
    <location>
        <begin position="628"/>
        <end position="768"/>
    </location>
</feature>
<dbReference type="GO" id="GO:0036064">
    <property type="term" value="C:ciliary basal body"/>
    <property type="evidence" value="ECO:0007669"/>
    <property type="project" value="TreeGrafter"/>
</dbReference>
<dbReference type="FunFam" id="1.25.40.470:FF:000012">
    <property type="entry name" value="intraflagellar transport protein 172 homolog"/>
    <property type="match status" value="1"/>
</dbReference>
<accession>A0A7R8W1M8</accession>
<keyword evidence="8" id="KW-0969">Cilium</keyword>
<dbReference type="InterPro" id="IPR036322">
    <property type="entry name" value="WD40_repeat_dom_sf"/>
</dbReference>
<evidence type="ECO:0000259" key="15">
    <source>
        <dbReference type="Pfam" id="PF24762"/>
    </source>
</evidence>
<dbReference type="SUPFAM" id="SSF48452">
    <property type="entry name" value="TPR-like"/>
    <property type="match status" value="1"/>
</dbReference>
<dbReference type="GO" id="GO:0030992">
    <property type="term" value="C:intraciliary transport particle B"/>
    <property type="evidence" value="ECO:0007669"/>
    <property type="project" value="TreeGrafter"/>
</dbReference>
<evidence type="ECO:0000256" key="8">
    <source>
        <dbReference type="ARBA" id="ARBA00023069"/>
    </source>
</evidence>
<keyword evidence="9" id="KW-0966">Cell projection</keyword>
<evidence type="ECO:0000256" key="9">
    <source>
        <dbReference type="ARBA" id="ARBA00023273"/>
    </source>
</evidence>
<sequence>MQLKHLTTVLQPQDGAAKITALAWSPSNHKLAVSTADRAILLFDDAGERKDKFYTKPADAKYGKKSYHVRGLAFSPDSTKIAVGQTDNIVYVYKIGEDWGEKKVICNKFVQAAAVTCLIWPLEGPIVFGLADGKVRAANVKTGKSQTLFGTNSFVCALAPSPNGRGFLSGHADGAVVRCYVAEDENPMQQGKILNHSSPPYAIAWTVNSVIVAGCDKKVVFYTPEGRVSQTFDHSRDPTEKDFTTAICSPSGQAVILGSFDRLRVFIYSPRKKMWEETKPKEIAHLYTITALAWKRDGSRVVAGTLCGGVEMFDTVLKRSVWNNKWEMRFVGPSQVLLIPLQGGGRGVSLKSQYGYEIEEVKIMGQERFVMARTPETLLLGDLQKNLLSEVNWKNTGGNEKLYFDNDNVCMIFNAGELSLVEYGSNEILGSVRTEFMNPHLISVRINERKERGTEENKKMAYLLDLKTIRVVDLLYGVSVAEVTHESKIDWLELNETGRKLLFRDKRLNLNLYDLETQQKTSILNYCTFVSWVFGSDVVVAQNRDNLCVWYNIESPERVTVVPIKGEVVSVEREGGRTEVVIQEGSHQSSVILDEGLVEFRTAVDDGDFGRAVAFLEMLDMTPEAEAMWRTLARISLESAQFAYAERCFSALGDVSKAKMLRGINDLAERKQAETGIPGFEHYEVRARLAVLERDFTLAANIYLEQDEVDTALQMFRNLHKFDEAVALAEARNLPQLESLKAEHGRWLLETGQEERAGEIMEEEGDVRTAVEMYLKAGLPAKAARAVARHAELSNDSDLVQHVANALLNGEFHERAGDLFESIGSDEKALDCYRKGQVFSRAVELARDRFPAEVVNLEEEWGDHLAQNKQMDAAVNHYIEAGKTVKALDAAIAGRQWKRAAQIIQVIQDPEILQKYYGKLAQHFASIGEYGQAEDFYLKGGLHREAIEMYNGVGHWEQAHQLAFKYLRADEVAEMYIRQAQDMEEQGKLRDAERLYIAVAEPDLAITMYKNQRQYDQMLRLVQEHHPDLVQSTHMHLAKELESEGAYSQAEQHYIKAGDWKTAVNMYRGAEIWEDAHRVAKEHGGPNAGKQVAFLWAKFLGGDSAVKLLNKFGLLEQCIDFACDNYIFDFAFDLAKAASKEKVLDVHYKYAMALEDEGKFKEAEIEFIKADKPKEAVLMYVHNQDWESAQRVAEKHDPDSVTDVLVGQAKMAFQNKDFMRFESLMLRAQKPETAIKLYRESGMWSEALRLCKEYLPHRLQQLQDEFDRENTASSRGRGGMDTSTLVGKARELEANGEYARAIDCYLQANLAEVGDQESVDRCWVRAGEIALKFLDQDRASDVVRSAALKLNQQSNFNAAAQLYLGADMIREAIDSLIQGEEWAKAKKIAQELDPSFEQYVDSKYKDFLKHSGKTDQLASVDLIGALDVYAEQGNWEKCLEVAKGHGPMVLHKYLAQYTTNLIRENRTVEALKMYNKYGAPAFTQNFNIYKKITVDLFNMRDLHNAEAYSTWCLLRDMLYDVRENVRKDGGVTVFGPDLVSQLETTLLVAHYYANRSVFMGNKALQLLAVKCSVALLRYTDIVPADKAFYEAGIDCKKIGWENMGFVFLNRYLDLCEAIEEGSLDMLDSSDFEGTDIPMEIPLPERMHLDEREHEDIKEWVLAVSMDQKLERVLPLDERMAYEASLVSPNEPPCPPCLVTGYPVLRNKVEFSGGEKMFANKEDWNKVLMEAKMSHSGDCQDMLKFLGKCYGASGAKMAANDVLEKLRRLDAYPKTIEDFRIRTFGGATVTLVSAIVMALLFVSELSDYLRTDVEERLFVDTSRGKKLIINFDFVFHRLGCDYVSLDALDNSGDQQTNVLHNVYKQRLDLNGNPIQNPESYDVGSAVAVTTTTPKCGSCYGAETKEMPCCNTCDQVKLAYRVRGWAISRLGEIEQCKDTADAIALQRALSEGCQLRGNLEVNRVGGNFHFAPGKSFVHDHIHVHNLEALSLGDVNLTHTIRHLSFGMNIPGKTNPLDGTHHVALDSAMMYNYYLKIIPTMYQKLDSSFIETNQFSVTLNAKGRSDSQGIPGVFFSYDFSPLMVKYSEKSKSFGHFAVGVCAIIGGVFTVAGLLDAFIYRSTNALKKKVELGKAG</sequence>
<evidence type="ECO:0000256" key="2">
    <source>
        <dbReference type="ARBA" id="ARBA00004457"/>
    </source>
</evidence>
<proteinExistence type="inferred from homology"/>
<dbReference type="FunFam" id="1.25.40.470:FF:000008">
    <property type="entry name" value="Intraflagellar transport protein 172 homolog"/>
    <property type="match status" value="1"/>
</dbReference>
<evidence type="ECO:0000256" key="10">
    <source>
        <dbReference type="ARBA" id="ARBA00038130"/>
    </source>
</evidence>
<keyword evidence="7" id="KW-0802">TPR repeat</keyword>
<dbReference type="Pfam" id="PF24762">
    <property type="entry name" value="TPR_IF140-IFT172"/>
    <property type="match status" value="1"/>
</dbReference>
<evidence type="ECO:0000256" key="1">
    <source>
        <dbReference type="ARBA" id="ARBA00004138"/>
    </source>
</evidence>
<dbReference type="InterPro" id="IPR039542">
    <property type="entry name" value="Erv_N"/>
</dbReference>
<dbReference type="Pfam" id="PF23387">
    <property type="entry name" value="TPR_IFT80_172"/>
    <property type="match status" value="1"/>
</dbReference>
<dbReference type="SUPFAM" id="SSF69322">
    <property type="entry name" value="Tricorn protease domain 2"/>
    <property type="match status" value="1"/>
</dbReference>
<evidence type="ECO:0000256" key="6">
    <source>
        <dbReference type="ARBA" id="ARBA00022737"/>
    </source>
</evidence>
<evidence type="ECO:0000256" key="5">
    <source>
        <dbReference type="ARBA" id="ARBA00022574"/>
    </source>
</evidence>
<dbReference type="Pfam" id="PF00400">
    <property type="entry name" value="WD40"/>
    <property type="match status" value="2"/>
</dbReference>
<evidence type="ECO:0000256" key="11">
    <source>
        <dbReference type="ARBA" id="ARBA00073483"/>
    </source>
</evidence>
<dbReference type="FunFam" id="2.130.10.10:FF:002910">
    <property type="entry name" value="Predicted protein"/>
    <property type="match status" value="1"/>
</dbReference>
<evidence type="ECO:0000259" key="14">
    <source>
        <dbReference type="Pfam" id="PF23387"/>
    </source>
</evidence>
<dbReference type="GO" id="GO:0005930">
    <property type="term" value="C:axoneme"/>
    <property type="evidence" value="ECO:0007669"/>
    <property type="project" value="TreeGrafter"/>
</dbReference>
<dbReference type="Gene3D" id="2.130.10.10">
    <property type="entry name" value="YVTN repeat-like/Quinoprotein amine dehydrogenase"/>
    <property type="match status" value="1"/>
</dbReference>
<evidence type="ECO:0000259" key="13">
    <source>
        <dbReference type="Pfam" id="PF13850"/>
    </source>
</evidence>
<dbReference type="GO" id="GO:0042073">
    <property type="term" value="P:intraciliary transport"/>
    <property type="evidence" value="ECO:0007669"/>
    <property type="project" value="TreeGrafter"/>
</dbReference>
<dbReference type="FunFam" id="1.25.40.470:FF:000013">
    <property type="entry name" value="intraflagellar transport protein 172 homolog"/>
    <property type="match status" value="1"/>
</dbReference>
<keyword evidence="4" id="KW-0217">Developmental protein</keyword>
<dbReference type="PANTHER" id="PTHR15722:SF2">
    <property type="entry name" value="INTRAFLAGELLAR TRANSPORT PROTEIN 172 HOMOLOG"/>
    <property type="match status" value="1"/>
</dbReference>
<dbReference type="SMART" id="SM00320">
    <property type="entry name" value="WD40"/>
    <property type="match status" value="6"/>
</dbReference>
<organism evidence="16">
    <name type="scientific">Cyprideis torosa</name>
    <dbReference type="NCBI Taxonomy" id="163714"/>
    <lineage>
        <taxon>Eukaryota</taxon>
        <taxon>Metazoa</taxon>
        <taxon>Ecdysozoa</taxon>
        <taxon>Arthropoda</taxon>
        <taxon>Crustacea</taxon>
        <taxon>Oligostraca</taxon>
        <taxon>Ostracoda</taxon>
        <taxon>Podocopa</taxon>
        <taxon>Podocopida</taxon>
        <taxon>Cytherocopina</taxon>
        <taxon>Cytheroidea</taxon>
        <taxon>Cytherideidae</taxon>
        <taxon>Cyprideis</taxon>
    </lineage>
</organism>
<dbReference type="InterPro" id="IPR015943">
    <property type="entry name" value="WD40/YVTN_repeat-like_dom_sf"/>
</dbReference>
<dbReference type="EMBL" id="OB660146">
    <property type="protein sequence ID" value="CAD7223071.1"/>
    <property type="molecule type" value="Genomic_DNA"/>
</dbReference>
<evidence type="ECO:0000256" key="7">
    <source>
        <dbReference type="ARBA" id="ARBA00022803"/>
    </source>
</evidence>
<dbReference type="SUPFAM" id="SSF50978">
    <property type="entry name" value="WD40 repeat-like"/>
    <property type="match status" value="1"/>
</dbReference>
<dbReference type="GO" id="GO:0033116">
    <property type="term" value="C:endoplasmic reticulum-Golgi intermediate compartment membrane"/>
    <property type="evidence" value="ECO:0007669"/>
    <property type="project" value="UniProtKB-SubCell"/>
</dbReference>
<evidence type="ECO:0000313" key="16">
    <source>
        <dbReference type="EMBL" id="CAD7223071.1"/>
    </source>
</evidence>
<dbReference type="InterPro" id="IPR056168">
    <property type="entry name" value="TPR_IF140/IFT172/WDR19"/>
</dbReference>
<name>A0A7R8W1M8_9CRUS</name>
<comment type="subcellular location">
    <subcellularLocation>
        <location evidence="1">Cell projection</location>
        <location evidence="1">Cilium</location>
    </subcellularLocation>
    <subcellularLocation>
        <location evidence="2">Endoplasmic reticulum-Golgi intermediate compartment membrane</location>
        <topology evidence="2">Multi-pass membrane protein</topology>
    </subcellularLocation>
</comment>
<comment type="similarity">
    <text evidence="10">Belongs to the IFT172 family.</text>
</comment>
<reference evidence="16" key="1">
    <citation type="submission" date="2020-11" db="EMBL/GenBank/DDBJ databases">
        <authorList>
            <person name="Tran Van P."/>
        </authorList>
    </citation>
    <scope>NUCLEOTIDE SEQUENCE</scope>
</reference>
<feature type="domain" description="Endoplasmic reticulum vesicle transporter N-terminal" evidence="13">
    <location>
        <begin position="1765"/>
        <end position="1854"/>
    </location>
</feature>
<evidence type="ECO:0000256" key="3">
    <source>
        <dbReference type="ARBA" id="ARBA00005648"/>
    </source>
</evidence>
<feature type="domain" description="IF140/IFT172/WDR19 TPR" evidence="15">
    <location>
        <begin position="948"/>
        <end position="1242"/>
    </location>
</feature>
<keyword evidence="6" id="KW-0677">Repeat</keyword>